<keyword evidence="5" id="KW-1185">Reference proteome</keyword>
<proteinExistence type="predicted"/>
<dbReference type="CDD" id="cd06445">
    <property type="entry name" value="ATase"/>
    <property type="match status" value="1"/>
</dbReference>
<dbReference type="GO" id="GO:0003824">
    <property type="term" value="F:catalytic activity"/>
    <property type="evidence" value="ECO:0007669"/>
    <property type="project" value="InterPro"/>
</dbReference>
<dbReference type="InterPro" id="IPR014048">
    <property type="entry name" value="MethylDNA_cys_MeTrfase_DNA-bd"/>
</dbReference>
<keyword evidence="1" id="KW-0227">DNA damage</keyword>
<reference evidence="3" key="2">
    <citation type="journal article" date="2022" name="Front. Microbiol.">
        <title>New perspectives on an old grouping: The genomic and phenotypic variability of Oxalobacter formigenes and the implications for calcium oxalate stone prevention.</title>
        <authorList>
            <person name="Chmiel J.A."/>
            <person name="Carr C."/>
            <person name="Stuivenberg G.A."/>
            <person name="Venema R."/>
            <person name="Chanyi R.M."/>
            <person name="Al K.F."/>
            <person name="Giguere D."/>
            <person name="Say H."/>
            <person name="Akouris P.P."/>
            <person name="Dominguez Romero S.A."/>
            <person name="Kwong A."/>
            <person name="Tai V."/>
            <person name="Koval S.F."/>
            <person name="Razvi H."/>
            <person name="Bjazevic J."/>
            <person name="Burton J.P."/>
        </authorList>
    </citation>
    <scope>NUCLEOTIDE SEQUENCE</scope>
    <source>
        <strain evidence="3">OxK</strain>
    </source>
</reference>
<reference evidence="4" key="1">
    <citation type="journal article" date="2022" name="Front. Microbiol.">
        <title>New perspectives on an old grouping: The genomic and phenotypic variability of Oxalobacter formigenes and the implications for calcium oxalate stone prevention.</title>
        <authorList>
            <person name="Chmiel J.A."/>
            <person name="Carr C."/>
            <person name="Stuivenberg G.A."/>
            <person name="Venema R."/>
            <person name="Chanyi R.M."/>
            <person name="Al K.F."/>
            <person name="Giguere D."/>
            <person name="Say H."/>
            <person name="Akouris P.P."/>
            <person name="Dominguez Romero S.A."/>
            <person name="Kwong A."/>
            <person name="Tai V."/>
            <person name="Koval S.F."/>
            <person name="Razvi H."/>
            <person name="Bjazevic J."/>
            <person name="Burton J.P."/>
        </authorList>
    </citation>
    <scope>NUCLEOTIDE SEQUENCE</scope>
    <source>
        <strain evidence="4">HOxNP-1</strain>
    </source>
</reference>
<evidence type="ECO:0000313" key="4">
    <source>
        <dbReference type="EMBL" id="WAV97525.1"/>
    </source>
</evidence>
<dbReference type="Proteomes" id="UP001164794">
    <property type="component" value="Chromosome"/>
</dbReference>
<organism evidence="3">
    <name type="scientific">Oxalobacter aliiformigenes</name>
    <dbReference type="NCBI Taxonomy" id="2946593"/>
    <lineage>
        <taxon>Bacteria</taxon>
        <taxon>Pseudomonadati</taxon>
        <taxon>Pseudomonadota</taxon>
        <taxon>Betaproteobacteria</taxon>
        <taxon>Burkholderiales</taxon>
        <taxon>Oxalobacteraceae</taxon>
        <taxon>Oxalobacter</taxon>
    </lineage>
</organism>
<accession>A0A9E9LI64</accession>
<dbReference type="GO" id="GO:0006281">
    <property type="term" value="P:DNA repair"/>
    <property type="evidence" value="ECO:0007669"/>
    <property type="project" value="InterPro"/>
</dbReference>
<dbReference type="InterPro" id="IPR036217">
    <property type="entry name" value="MethylDNA_cys_MeTrfase_DNAb"/>
</dbReference>
<dbReference type="InterPro" id="IPR036388">
    <property type="entry name" value="WH-like_DNA-bd_sf"/>
</dbReference>
<dbReference type="RefSeq" id="WP_269264996.1">
    <property type="nucleotide sequence ID" value="NZ_CP098248.1"/>
</dbReference>
<evidence type="ECO:0000259" key="2">
    <source>
        <dbReference type="Pfam" id="PF01035"/>
    </source>
</evidence>
<feature type="domain" description="Methylated-DNA-[protein]-cysteine S-methyltransferase DNA binding" evidence="2">
    <location>
        <begin position="80"/>
        <end position="160"/>
    </location>
</feature>
<dbReference type="PANTHER" id="PTHR10815:SF13">
    <property type="entry name" value="METHYLATED-DNA--PROTEIN-CYSTEINE METHYLTRANSFERASE"/>
    <property type="match status" value="1"/>
</dbReference>
<sequence>MKVLTPDRCDAIIRTSFGSIGVAVEENEVAAIRIFPDLFVEKMARDDLSAEAVRQIGYYLEHPGTCLDLPVKKTGSETCRRIWEAMMSIPSGEVRTYGELGSLLRLSPAAISLACQENPLSLYIPSHRVIAITGSQGPVGEGDPEHPDIRIKYWLLKHEGFLRA</sequence>
<dbReference type="Pfam" id="PF01035">
    <property type="entry name" value="DNA_binding_1"/>
    <property type="match status" value="1"/>
</dbReference>
<dbReference type="EMBL" id="CP098248">
    <property type="protein sequence ID" value="WAV97525.1"/>
    <property type="molecule type" value="Genomic_DNA"/>
</dbReference>
<protein>
    <submittedName>
        <fullName evidence="3">Methylated-DNA--[protein]-cysteine S-methyltransferase</fullName>
    </submittedName>
</protein>
<dbReference type="SUPFAM" id="SSF46767">
    <property type="entry name" value="Methylated DNA-protein cysteine methyltransferase, C-terminal domain"/>
    <property type="match status" value="1"/>
</dbReference>
<dbReference type="NCBIfam" id="TIGR00589">
    <property type="entry name" value="ogt"/>
    <property type="match status" value="1"/>
</dbReference>
<dbReference type="PANTHER" id="PTHR10815">
    <property type="entry name" value="METHYLATED-DNA--PROTEIN-CYSTEINE METHYLTRANSFERASE"/>
    <property type="match status" value="1"/>
</dbReference>
<dbReference type="AlphaFoldDB" id="A0A9E9LI64"/>
<name>A0A9E9LI64_9BURK</name>
<dbReference type="Gene3D" id="1.10.10.10">
    <property type="entry name" value="Winged helix-like DNA-binding domain superfamily/Winged helix DNA-binding domain"/>
    <property type="match status" value="1"/>
</dbReference>
<evidence type="ECO:0000313" key="5">
    <source>
        <dbReference type="Proteomes" id="UP001164794"/>
    </source>
</evidence>
<gene>
    <name evidence="4" type="ORF">NB645_01900</name>
    <name evidence="3" type="ORF">NB646_03000</name>
</gene>
<dbReference type="Proteomes" id="UP001164819">
    <property type="component" value="Chromosome"/>
</dbReference>
<evidence type="ECO:0000256" key="1">
    <source>
        <dbReference type="ARBA" id="ARBA00022763"/>
    </source>
</evidence>
<dbReference type="EMBL" id="CP098251">
    <property type="protein sequence ID" value="WAV91734.1"/>
    <property type="molecule type" value="Genomic_DNA"/>
</dbReference>
<evidence type="ECO:0000313" key="3">
    <source>
        <dbReference type="EMBL" id="WAV91734.1"/>
    </source>
</evidence>